<feature type="compositionally biased region" description="Low complexity" evidence="1">
    <location>
        <begin position="9"/>
        <end position="23"/>
    </location>
</feature>
<dbReference type="EMBL" id="QGNW01001965">
    <property type="protein sequence ID" value="RVW27115.1"/>
    <property type="molecule type" value="Genomic_DNA"/>
</dbReference>
<comment type="caution">
    <text evidence="2">The sequence shown here is derived from an EMBL/GenBank/DDBJ whole genome shotgun (WGS) entry which is preliminary data.</text>
</comment>
<feature type="region of interest" description="Disordered" evidence="1">
    <location>
        <begin position="1"/>
        <end position="58"/>
    </location>
</feature>
<sequence>MKKVVDFTGRASRSSGSGVASAAIPQRGTSGASHPAGIPASTMKQNMKPSYPDWTSPGSIRLQLRRTENGRAALAGIAASLPIKETIFLPIHVQANSFRRGNLHLQPLRQANRRPRMDKRHYTYLRTGTLPKIPGSTKIRVQAARFTLIGGHLYKRSFTGPYLRCLSHSEALYVLAECTREYVAIILEDGL</sequence>
<proteinExistence type="predicted"/>
<evidence type="ECO:0000313" key="2">
    <source>
        <dbReference type="EMBL" id="RVW27115.1"/>
    </source>
</evidence>
<dbReference type="AlphaFoldDB" id="A0A438CV85"/>
<accession>A0A438CV85</accession>
<evidence type="ECO:0000256" key="1">
    <source>
        <dbReference type="SAM" id="MobiDB-lite"/>
    </source>
</evidence>
<reference evidence="2 3" key="1">
    <citation type="journal article" date="2018" name="PLoS Genet.">
        <title>Population sequencing reveals clonal diversity and ancestral inbreeding in the grapevine cultivar Chardonnay.</title>
        <authorList>
            <person name="Roach M.J."/>
            <person name="Johnson D.L."/>
            <person name="Bohlmann J."/>
            <person name="van Vuuren H.J."/>
            <person name="Jones S.J."/>
            <person name="Pretorius I.S."/>
            <person name="Schmidt S.A."/>
            <person name="Borneman A.R."/>
        </authorList>
    </citation>
    <scope>NUCLEOTIDE SEQUENCE [LARGE SCALE GENOMIC DNA]</scope>
    <source>
        <strain evidence="3">cv. Chardonnay</strain>
        <tissue evidence="2">Leaf</tissue>
    </source>
</reference>
<protein>
    <submittedName>
        <fullName evidence="2">Uncharacterized protein</fullName>
    </submittedName>
</protein>
<evidence type="ECO:0000313" key="3">
    <source>
        <dbReference type="Proteomes" id="UP000288805"/>
    </source>
</evidence>
<gene>
    <name evidence="2" type="ORF">CK203_098957</name>
</gene>
<organism evidence="2 3">
    <name type="scientific">Vitis vinifera</name>
    <name type="common">Grape</name>
    <dbReference type="NCBI Taxonomy" id="29760"/>
    <lineage>
        <taxon>Eukaryota</taxon>
        <taxon>Viridiplantae</taxon>
        <taxon>Streptophyta</taxon>
        <taxon>Embryophyta</taxon>
        <taxon>Tracheophyta</taxon>
        <taxon>Spermatophyta</taxon>
        <taxon>Magnoliopsida</taxon>
        <taxon>eudicotyledons</taxon>
        <taxon>Gunneridae</taxon>
        <taxon>Pentapetalae</taxon>
        <taxon>rosids</taxon>
        <taxon>Vitales</taxon>
        <taxon>Vitaceae</taxon>
        <taxon>Viteae</taxon>
        <taxon>Vitis</taxon>
    </lineage>
</organism>
<dbReference type="Proteomes" id="UP000288805">
    <property type="component" value="Unassembled WGS sequence"/>
</dbReference>
<name>A0A438CV85_VITVI</name>